<dbReference type="InterPro" id="IPR052161">
    <property type="entry name" value="Mycobact_Acyl-CoA_DH"/>
</dbReference>
<dbReference type="InterPro" id="IPR009075">
    <property type="entry name" value="AcylCo_DH/oxidase_C"/>
</dbReference>
<dbReference type="Pfam" id="PF00441">
    <property type="entry name" value="Acyl-CoA_dh_1"/>
    <property type="match status" value="1"/>
</dbReference>
<evidence type="ECO:0000256" key="5">
    <source>
        <dbReference type="ARBA" id="ARBA00023002"/>
    </source>
</evidence>
<accession>A0ABU2B452</accession>
<dbReference type="Pfam" id="PF02771">
    <property type="entry name" value="Acyl-CoA_dh_N"/>
    <property type="match status" value="1"/>
</dbReference>
<dbReference type="InterPro" id="IPR009100">
    <property type="entry name" value="AcylCoA_DH/oxidase_NM_dom_sf"/>
</dbReference>
<keyword evidence="11" id="KW-1185">Reference proteome</keyword>
<dbReference type="SUPFAM" id="SSF56645">
    <property type="entry name" value="Acyl-CoA dehydrogenase NM domain-like"/>
    <property type="match status" value="1"/>
</dbReference>
<evidence type="ECO:0000313" key="11">
    <source>
        <dbReference type="Proteomes" id="UP001183794"/>
    </source>
</evidence>
<evidence type="ECO:0000259" key="9">
    <source>
        <dbReference type="Pfam" id="PF02771"/>
    </source>
</evidence>
<evidence type="ECO:0000256" key="6">
    <source>
        <dbReference type="RuleBase" id="RU362125"/>
    </source>
</evidence>
<evidence type="ECO:0000256" key="4">
    <source>
        <dbReference type="ARBA" id="ARBA00022827"/>
    </source>
</evidence>
<dbReference type="PANTHER" id="PTHR43292">
    <property type="entry name" value="ACYL-COA DEHYDROGENASE"/>
    <property type="match status" value="1"/>
</dbReference>
<feature type="domain" description="Acyl-CoA oxidase/dehydrogenase middle" evidence="8">
    <location>
        <begin position="129"/>
        <end position="222"/>
    </location>
</feature>
<dbReference type="Proteomes" id="UP001183794">
    <property type="component" value="Unassembled WGS sequence"/>
</dbReference>
<keyword evidence="5 6" id="KW-0560">Oxidoreductase</keyword>
<evidence type="ECO:0000259" key="7">
    <source>
        <dbReference type="Pfam" id="PF00441"/>
    </source>
</evidence>
<name>A0ABU2B452_9MICC</name>
<evidence type="ECO:0000259" key="8">
    <source>
        <dbReference type="Pfam" id="PF02770"/>
    </source>
</evidence>
<dbReference type="InterPro" id="IPR013786">
    <property type="entry name" value="AcylCoA_DH/ox_N"/>
</dbReference>
<dbReference type="Gene3D" id="1.20.140.10">
    <property type="entry name" value="Butyryl-CoA Dehydrogenase, subunit A, domain 3"/>
    <property type="match status" value="1"/>
</dbReference>
<dbReference type="Pfam" id="PF02770">
    <property type="entry name" value="Acyl-CoA_dh_M"/>
    <property type="match status" value="1"/>
</dbReference>
<organism evidence="10 11">
    <name type="scientific">Enteractinococcus fodinae</name>
    <dbReference type="NCBI Taxonomy" id="684663"/>
    <lineage>
        <taxon>Bacteria</taxon>
        <taxon>Bacillati</taxon>
        <taxon>Actinomycetota</taxon>
        <taxon>Actinomycetes</taxon>
        <taxon>Micrococcales</taxon>
        <taxon>Micrococcaceae</taxon>
    </lineage>
</organism>
<dbReference type="PANTHER" id="PTHR43292:SF3">
    <property type="entry name" value="ACYL-COA DEHYDROGENASE FADE29"/>
    <property type="match status" value="1"/>
</dbReference>
<reference evidence="10 11" key="1">
    <citation type="submission" date="2023-07" db="EMBL/GenBank/DDBJ databases">
        <title>Sequencing the genomes of 1000 actinobacteria strains.</title>
        <authorList>
            <person name="Klenk H.-P."/>
        </authorList>
    </citation>
    <scope>NUCLEOTIDE SEQUENCE [LARGE SCALE GENOMIC DNA]</scope>
    <source>
        <strain evidence="10 11">DSM 22966</strain>
    </source>
</reference>
<protein>
    <submittedName>
        <fullName evidence="10">Alkylation response protein AidB-like acyl-CoA dehydrogenase</fullName>
    </submittedName>
</protein>
<evidence type="ECO:0000313" key="10">
    <source>
        <dbReference type="EMBL" id="MDR7348380.1"/>
    </source>
</evidence>
<evidence type="ECO:0000256" key="1">
    <source>
        <dbReference type="ARBA" id="ARBA00001974"/>
    </source>
</evidence>
<feature type="domain" description="Acyl-CoA dehydrogenase/oxidase N-terminal" evidence="9">
    <location>
        <begin position="10"/>
        <end position="123"/>
    </location>
</feature>
<dbReference type="InterPro" id="IPR037069">
    <property type="entry name" value="AcylCoA_DH/ox_N_sf"/>
</dbReference>
<comment type="cofactor">
    <cofactor evidence="1 6">
        <name>FAD</name>
        <dbReference type="ChEBI" id="CHEBI:57692"/>
    </cofactor>
</comment>
<sequence length="400" mass="44151">MDITPDSGLEEFRSEVVEFLDTAPTPEILEAGRKTTSVFAPFEQVMAWHRILHTRGWSAPDWPEEYGGPGWSVEQRYIFATEYQKRGLPPLLPNGLKMVGPLLMELGSPEQKDRYLPGILSGEDYWTQGYSEPAAGSDLASLSCSAVADGDDYILNGSKIWTTYAHHANRMFMLVRTSNEGPKQAGITFLLLDRMDYPGMEVRPIIGLDGAPEQCEVFFTDVRVPQSGRVGAENDGWAVSKQLLKHERGGGAQSPMLRHRLDVVREAAAQTPSAFGGFLADDAAFQRDLGELEAEVSSLEHFEKLAISGHPMVKDRAYPSLNKILSTELTQRISTLMTDVVGLDALPDQRDALSVGSDTEPLGDDLSLIAMPYYLNSRATTIYAGTNEVQRDLIARTQRP</sequence>
<keyword evidence="3 6" id="KW-0285">Flavoprotein</keyword>
<dbReference type="InterPro" id="IPR046373">
    <property type="entry name" value="Acyl-CoA_Oxase/DH_mid-dom_sf"/>
</dbReference>
<dbReference type="RefSeq" id="WP_310175518.1">
    <property type="nucleotide sequence ID" value="NZ_BAABHE010000002.1"/>
</dbReference>
<feature type="domain" description="Acyl-CoA dehydrogenase/oxidase C-terminal" evidence="7">
    <location>
        <begin position="234"/>
        <end position="397"/>
    </location>
</feature>
<comment type="caution">
    <text evidence="10">The sequence shown here is derived from an EMBL/GenBank/DDBJ whole genome shotgun (WGS) entry which is preliminary data.</text>
</comment>
<gene>
    <name evidence="10" type="ORF">J2S62_002637</name>
</gene>
<keyword evidence="4 6" id="KW-0274">FAD</keyword>
<dbReference type="InterPro" id="IPR006091">
    <property type="entry name" value="Acyl-CoA_Oxase/DH_mid-dom"/>
</dbReference>
<dbReference type="SUPFAM" id="SSF47203">
    <property type="entry name" value="Acyl-CoA dehydrogenase C-terminal domain-like"/>
    <property type="match status" value="1"/>
</dbReference>
<proteinExistence type="inferred from homology"/>
<comment type="similarity">
    <text evidence="2 6">Belongs to the acyl-CoA dehydrogenase family.</text>
</comment>
<evidence type="ECO:0000256" key="2">
    <source>
        <dbReference type="ARBA" id="ARBA00009347"/>
    </source>
</evidence>
<evidence type="ECO:0000256" key="3">
    <source>
        <dbReference type="ARBA" id="ARBA00022630"/>
    </source>
</evidence>
<dbReference type="InterPro" id="IPR036250">
    <property type="entry name" value="AcylCo_DH-like_C"/>
</dbReference>
<dbReference type="Gene3D" id="2.40.110.10">
    <property type="entry name" value="Butyryl-CoA Dehydrogenase, subunit A, domain 2"/>
    <property type="match status" value="1"/>
</dbReference>
<dbReference type="EMBL" id="JAVDYJ010000001">
    <property type="protein sequence ID" value="MDR7348380.1"/>
    <property type="molecule type" value="Genomic_DNA"/>
</dbReference>
<dbReference type="Gene3D" id="1.10.540.10">
    <property type="entry name" value="Acyl-CoA dehydrogenase/oxidase, N-terminal domain"/>
    <property type="match status" value="1"/>
</dbReference>